<evidence type="ECO:0000313" key="1">
    <source>
        <dbReference type="EMBL" id="EAZ88577.1"/>
    </source>
</evidence>
<gene>
    <name evidence="1" type="ORF">CY0110_21455</name>
</gene>
<dbReference type="EMBL" id="AAXW01000075">
    <property type="protein sequence ID" value="EAZ88577.1"/>
    <property type="molecule type" value="Genomic_DNA"/>
</dbReference>
<dbReference type="Pfam" id="PF20384">
    <property type="entry name" value="DUF6679"/>
    <property type="match status" value="1"/>
</dbReference>
<comment type="caution">
    <text evidence="1">The sequence shown here is derived from an EMBL/GenBank/DDBJ whole genome shotgun (WGS) entry which is preliminary data.</text>
</comment>
<dbReference type="OrthoDB" id="486640at2"/>
<dbReference type="InterPro" id="IPR046501">
    <property type="entry name" value="DUF6679"/>
</dbReference>
<reference evidence="1 2" key="1">
    <citation type="submission" date="2007-03" db="EMBL/GenBank/DDBJ databases">
        <authorList>
            <person name="Stal L."/>
            <person name="Ferriera S."/>
            <person name="Johnson J."/>
            <person name="Kravitz S."/>
            <person name="Beeson K."/>
            <person name="Sutton G."/>
            <person name="Rogers Y.-H."/>
            <person name="Friedman R."/>
            <person name="Frazier M."/>
            <person name="Venter J.C."/>
        </authorList>
    </citation>
    <scope>NUCLEOTIDE SEQUENCE [LARGE SCALE GENOMIC DNA]</scope>
    <source>
        <strain evidence="1 2">CCY0110</strain>
    </source>
</reference>
<sequence>MLHRKIYQLCTEGREVCLFLRDQQRWIEGATIISLEADLVTIRYETEEDDEISSWEEMVRLESIGAVSQKLASVARYNSEIFVSDDCPEAEQIHPQSPDSNQDPKS</sequence>
<dbReference type="eggNOG" id="ENOG5031I31">
    <property type="taxonomic scope" value="Bacteria"/>
</dbReference>
<proteinExistence type="predicted"/>
<accession>A3IY56</accession>
<organism evidence="1 2">
    <name type="scientific">Crocosphaera chwakensis CCY0110</name>
    <dbReference type="NCBI Taxonomy" id="391612"/>
    <lineage>
        <taxon>Bacteria</taxon>
        <taxon>Bacillati</taxon>
        <taxon>Cyanobacteriota</taxon>
        <taxon>Cyanophyceae</taxon>
        <taxon>Oscillatoriophycideae</taxon>
        <taxon>Chroococcales</taxon>
        <taxon>Aphanothecaceae</taxon>
        <taxon>Crocosphaera</taxon>
        <taxon>Crocosphaera chwakensis</taxon>
    </lineage>
</organism>
<name>A3IY56_9CHRO</name>
<evidence type="ECO:0000313" key="2">
    <source>
        <dbReference type="Proteomes" id="UP000003781"/>
    </source>
</evidence>
<dbReference type="RefSeq" id="WP_008278320.1">
    <property type="nucleotide sequence ID" value="NZ_AAXW01000075.1"/>
</dbReference>
<dbReference type="Proteomes" id="UP000003781">
    <property type="component" value="Unassembled WGS sequence"/>
</dbReference>
<protein>
    <submittedName>
        <fullName evidence="1">Uncharacterized protein</fullName>
    </submittedName>
</protein>
<dbReference type="AlphaFoldDB" id="A3IY56"/>
<keyword evidence="2" id="KW-1185">Reference proteome</keyword>